<dbReference type="RefSeq" id="WP_379865857.1">
    <property type="nucleotide sequence ID" value="NZ_JBHTBW010000045.1"/>
</dbReference>
<dbReference type="InterPro" id="IPR021338">
    <property type="entry name" value="DUF2953"/>
</dbReference>
<dbReference type="Proteomes" id="UP001596500">
    <property type="component" value="Unassembled WGS sequence"/>
</dbReference>
<proteinExistence type="predicted"/>
<reference evidence="2" key="1">
    <citation type="journal article" date="2019" name="Int. J. Syst. Evol. Microbiol.">
        <title>The Global Catalogue of Microorganisms (GCM) 10K type strain sequencing project: providing services to taxonomists for standard genome sequencing and annotation.</title>
        <authorList>
            <consortium name="The Broad Institute Genomics Platform"/>
            <consortium name="The Broad Institute Genome Sequencing Center for Infectious Disease"/>
            <person name="Wu L."/>
            <person name="Ma J."/>
        </authorList>
    </citation>
    <scope>NUCLEOTIDE SEQUENCE [LARGE SCALE GENOMIC DNA]</scope>
    <source>
        <strain evidence="2">CGMCC 1.12942</strain>
    </source>
</reference>
<keyword evidence="2" id="KW-1185">Reference proteome</keyword>
<evidence type="ECO:0000313" key="1">
    <source>
        <dbReference type="EMBL" id="MFC7442176.1"/>
    </source>
</evidence>
<evidence type="ECO:0000313" key="2">
    <source>
        <dbReference type="Proteomes" id="UP001596500"/>
    </source>
</evidence>
<dbReference type="Pfam" id="PF11167">
    <property type="entry name" value="DUF2953"/>
    <property type="match status" value="1"/>
</dbReference>
<comment type="caution">
    <text evidence="1">The sequence shown here is derived from an EMBL/GenBank/DDBJ whole genome shotgun (WGS) entry which is preliminary data.</text>
</comment>
<name>A0ABW2RN28_9BACL</name>
<sequence length="220" mass="25550">MFFLLLVLGLFVLFIFVIWFTTLRIEMVFKREQGNDRGEVIISAWGGLFRYRLAIPQLQWEGIDQGMKVESQAKLESNVDGAATKATQKKADVMVNKRKIKKMKESYRELVENISFFHQTIRWFLSKVTCEKLVWKTRIGTGDAAEAGILTGVAWTVKSTLVGWVSQYIKWRQPPELYVDPQFQTPVIETHLHSIIHFKIGHAIIGIKRLLFHMRKGRVR</sequence>
<protein>
    <submittedName>
        <fullName evidence="1">DUF2953 domain-containing protein</fullName>
    </submittedName>
</protein>
<dbReference type="EMBL" id="JBHTBW010000045">
    <property type="protein sequence ID" value="MFC7442176.1"/>
    <property type="molecule type" value="Genomic_DNA"/>
</dbReference>
<organism evidence="1 2">
    <name type="scientific">Laceyella putida</name>
    <dbReference type="NCBI Taxonomy" id="110101"/>
    <lineage>
        <taxon>Bacteria</taxon>
        <taxon>Bacillati</taxon>
        <taxon>Bacillota</taxon>
        <taxon>Bacilli</taxon>
        <taxon>Bacillales</taxon>
        <taxon>Thermoactinomycetaceae</taxon>
        <taxon>Laceyella</taxon>
    </lineage>
</organism>
<gene>
    <name evidence="1" type="ORF">ACFQNG_13860</name>
</gene>
<accession>A0ABW2RN28</accession>